<evidence type="ECO:0000313" key="1">
    <source>
        <dbReference type="EMBL" id="ETV86742.1"/>
    </source>
</evidence>
<dbReference type="EMBL" id="KI913116">
    <property type="protein sequence ID" value="ETV86742.1"/>
    <property type="molecule type" value="Genomic_DNA"/>
</dbReference>
<reference evidence="1" key="1">
    <citation type="submission" date="2013-12" db="EMBL/GenBank/DDBJ databases">
        <title>The Genome Sequence of Aphanomyces astaci APO3.</title>
        <authorList>
            <consortium name="The Broad Institute Genomics Platform"/>
            <person name="Russ C."/>
            <person name="Tyler B."/>
            <person name="van West P."/>
            <person name="Dieguez-Uribeondo J."/>
            <person name="Young S.K."/>
            <person name="Zeng Q."/>
            <person name="Gargeya S."/>
            <person name="Fitzgerald M."/>
            <person name="Abouelleil A."/>
            <person name="Alvarado L."/>
            <person name="Chapman S.B."/>
            <person name="Gainer-Dewar J."/>
            <person name="Goldberg J."/>
            <person name="Griggs A."/>
            <person name="Gujja S."/>
            <person name="Hansen M."/>
            <person name="Howarth C."/>
            <person name="Imamovic A."/>
            <person name="Ireland A."/>
            <person name="Larimer J."/>
            <person name="McCowan C."/>
            <person name="Murphy C."/>
            <person name="Pearson M."/>
            <person name="Poon T.W."/>
            <person name="Priest M."/>
            <person name="Roberts A."/>
            <person name="Saif S."/>
            <person name="Shea T."/>
            <person name="Sykes S."/>
            <person name="Wortman J."/>
            <person name="Nusbaum C."/>
            <person name="Birren B."/>
        </authorList>
    </citation>
    <scope>NUCLEOTIDE SEQUENCE [LARGE SCALE GENOMIC DNA]</scope>
    <source>
        <strain evidence="1">APO3</strain>
    </source>
</reference>
<proteinExistence type="predicted"/>
<accession>W4H4C3</accession>
<dbReference type="VEuPathDB" id="FungiDB:H257_01834"/>
<name>W4H4C3_APHAT</name>
<dbReference type="RefSeq" id="XP_009823541.1">
    <property type="nucleotide sequence ID" value="XM_009825239.1"/>
</dbReference>
<dbReference type="GeneID" id="20803830"/>
<dbReference type="AlphaFoldDB" id="W4H4C3"/>
<organism evidence="1">
    <name type="scientific">Aphanomyces astaci</name>
    <name type="common">Crayfish plague agent</name>
    <dbReference type="NCBI Taxonomy" id="112090"/>
    <lineage>
        <taxon>Eukaryota</taxon>
        <taxon>Sar</taxon>
        <taxon>Stramenopiles</taxon>
        <taxon>Oomycota</taxon>
        <taxon>Saprolegniomycetes</taxon>
        <taxon>Saprolegniales</taxon>
        <taxon>Verrucalvaceae</taxon>
        <taxon>Aphanomyces</taxon>
    </lineage>
</organism>
<gene>
    <name evidence="1" type="ORF">H257_01834</name>
</gene>
<protein>
    <submittedName>
        <fullName evidence="1">Uncharacterized protein</fullName>
    </submittedName>
</protein>
<sequence length="120" mass="13981">MAYWYIHLAQVQITNTSGRDVPSSKYLRMIEHQEAVIDQLIDHTKTMSERLRDVERQWKSMMRSCVAYMLLFSDNHDVDESAATYPRCVGIVNGSVERKLRALYKKGELDVLIVEFNARV</sequence>